<evidence type="ECO:0000313" key="2">
    <source>
        <dbReference type="Proteomes" id="UP000800093"/>
    </source>
</evidence>
<protein>
    <submittedName>
        <fullName evidence="1">Uncharacterized protein</fullName>
    </submittedName>
</protein>
<name>A0A9P4TNS5_9PLEO</name>
<reference evidence="2" key="1">
    <citation type="journal article" date="2020" name="Stud. Mycol.">
        <title>101 Dothideomycetes genomes: A test case for predicting lifestyles and emergence of pathogens.</title>
        <authorList>
            <person name="Haridas S."/>
            <person name="Albert R."/>
            <person name="Binder M."/>
            <person name="Bloem J."/>
            <person name="LaButti K."/>
            <person name="Salamov A."/>
            <person name="Andreopoulos B."/>
            <person name="Baker S."/>
            <person name="Barry K."/>
            <person name="Bills G."/>
            <person name="Bluhm B."/>
            <person name="Cannon C."/>
            <person name="Castanera R."/>
            <person name="Culley D."/>
            <person name="Daum C."/>
            <person name="Ezra D."/>
            <person name="Gonzalez J."/>
            <person name="Henrissat B."/>
            <person name="Kuo A."/>
            <person name="Liang C."/>
            <person name="Lipzen A."/>
            <person name="Lutzoni F."/>
            <person name="Magnuson J."/>
            <person name="Mondo S."/>
            <person name="Nolan M."/>
            <person name="Ohm R."/>
            <person name="Pangilinan J."/>
            <person name="Park H.-J."/>
            <person name="Ramirez L."/>
            <person name="Alfaro M."/>
            <person name="Sun H."/>
            <person name="Tritt A."/>
            <person name="Yoshinaga Y."/>
            <person name="Zwiers L.-H."/>
            <person name="Turgeon B."/>
            <person name="Goodwin S."/>
            <person name="Spatafora J."/>
            <person name="Crous P."/>
            <person name="Grigoriev I."/>
        </authorList>
    </citation>
    <scope>NUCLEOTIDE SEQUENCE [LARGE SCALE GENOMIC DNA]</scope>
    <source>
        <strain evidence="2">CBS 304.66</strain>
    </source>
</reference>
<dbReference type="Proteomes" id="UP000800093">
    <property type="component" value="Unassembled WGS sequence"/>
</dbReference>
<dbReference type="AlphaFoldDB" id="A0A9P4TNS5"/>
<dbReference type="EMBL" id="ML986581">
    <property type="protein sequence ID" value="KAF2269631.1"/>
    <property type="molecule type" value="Genomic_DNA"/>
</dbReference>
<gene>
    <name evidence="1" type="ORF">CC78DRAFT_574494</name>
</gene>
<comment type="caution">
    <text evidence="1">The sequence shown here is derived from an EMBL/GenBank/DDBJ whole genome shotgun (WGS) entry which is preliminary data.</text>
</comment>
<accession>A0A9P4TNS5</accession>
<keyword evidence="2" id="KW-1185">Reference proteome</keyword>
<proteinExistence type="predicted"/>
<organism evidence="1 2">
    <name type="scientific">Lojkania enalia</name>
    <dbReference type="NCBI Taxonomy" id="147567"/>
    <lineage>
        <taxon>Eukaryota</taxon>
        <taxon>Fungi</taxon>
        <taxon>Dikarya</taxon>
        <taxon>Ascomycota</taxon>
        <taxon>Pezizomycotina</taxon>
        <taxon>Dothideomycetes</taxon>
        <taxon>Pleosporomycetidae</taxon>
        <taxon>Pleosporales</taxon>
        <taxon>Pleosporales incertae sedis</taxon>
        <taxon>Lojkania</taxon>
    </lineage>
</organism>
<evidence type="ECO:0000313" key="1">
    <source>
        <dbReference type="EMBL" id="KAF2269631.1"/>
    </source>
</evidence>
<sequence length="156" mass="17374">MDGRIATTADSTNGIFRKPNILEEINLPKEKITTDNICLNVTRRDFTSELVEQDAHTVMMSFLNRGRNTKQQQSGQAPITDPTAIGAYLVYKYLLPFMKDESLKENSGGRVWKMENGLDKNTDNLLGSAELAIVQVEATEFGNGYRLMGSFLCTAC</sequence>